<dbReference type="STRING" id="391625.PPSIR1_08691"/>
<evidence type="ECO:0000313" key="4">
    <source>
        <dbReference type="Proteomes" id="UP000005801"/>
    </source>
</evidence>
<keyword evidence="1 3" id="KW-0378">Hydrolase</keyword>
<dbReference type="EMBL" id="ABCS01000033">
    <property type="protein sequence ID" value="EDM78249.1"/>
    <property type="molecule type" value="Genomic_DNA"/>
</dbReference>
<evidence type="ECO:0000259" key="2">
    <source>
        <dbReference type="Pfam" id="PF07859"/>
    </source>
</evidence>
<dbReference type="OrthoDB" id="9806180at2"/>
<reference evidence="3 4" key="1">
    <citation type="submission" date="2007-06" db="EMBL/GenBank/DDBJ databases">
        <authorList>
            <person name="Shimkets L."/>
            <person name="Ferriera S."/>
            <person name="Johnson J."/>
            <person name="Kravitz S."/>
            <person name="Beeson K."/>
            <person name="Sutton G."/>
            <person name="Rogers Y.-H."/>
            <person name="Friedman R."/>
            <person name="Frazier M."/>
            <person name="Venter J.C."/>
        </authorList>
    </citation>
    <scope>NUCLEOTIDE SEQUENCE [LARGE SCALE GENOMIC DNA]</scope>
    <source>
        <strain evidence="3 4">SIR-1</strain>
    </source>
</reference>
<dbReference type="SUPFAM" id="SSF53474">
    <property type="entry name" value="alpha/beta-Hydrolases"/>
    <property type="match status" value="1"/>
</dbReference>
<name>A6G7B5_9BACT</name>
<dbReference type="RefSeq" id="WP_006972610.1">
    <property type="nucleotide sequence ID" value="NZ_ABCS01000033.1"/>
</dbReference>
<accession>A6G7B5</accession>
<sequence length="331" mass="35630">MGRAAVDEIHEQLRTVYAGLPPLTFVPRRLWWQRVMFGLFGRSRCVPGVRARDRAVGSRAAGEVGVRVYLPEGELERGPGPALLWFHGGGLIIGRPRVDERRCSEFARDLAMPVVSVRYRLAPRHPFPAALDDALAAWTWLVSAGAAELGVDPARVAVGGESAGGGLAACLAQRLADGDRGQPRAQVLIYPMLDDRTASRRELDALDHALWNNRSNHTGWSAYLGAEPGGEGSKAPPAYASAARRLDAAGGLQGLAPAWIGVGTHDLFWDECLAYAAGLDAAGVECKLERVVGGFHGFPTLAPKLPLSRAFHRAQVEFLRERLSPLEGAEP</sequence>
<gene>
    <name evidence="3" type="ORF">PPSIR1_08691</name>
</gene>
<dbReference type="InterPro" id="IPR013094">
    <property type="entry name" value="AB_hydrolase_3"/>
</dbReference>
<dbReference type="InterPro" id="IPR050300">
    <property type="entry name" value="GDXG_lipolytic_enzyme"/>
</dbReference>
<dbReference type="InterPro" id="IPR029058">
    <property type="entry name" value="AB_hydrolase_fold"/>
</dbReference>
<comment type="caution">
    <text evidence="3">The sequence shown here is derived from an EMBL/GenBank/DDBJ whole genome shotgun (WGS) entry which is preliminary data.</text>
</comment>
<dbReference type="GO" id="GO:0016787">
    <property type="term" value="F:hydrolase activity"/>
    <property type="evidence" value="ECO:0007669"/>
    <property type="project" value="UniProtKB-KW"/>
</dbReference>
<feature type="domain" description="Alpha/beta hydrolase fold-3" evidence="2">
    <location>
        <begin position="83"/>
        <end position="299"/>
    </location>
</feature>
<dbReference type="Gene3D" id="3.40.50.1820">
    <property type="entry name" value="alpha/beta hydrolase"/>
    <property type="match status" value="1"/>
</dbReference>
<dbReference type="eggNOG" id="COG0657">
    <property type="taxonomic scope" value="Bacteria"/>
</dbReference>
<dbReference type="AlphaFoldDB" id="A6G7B5"/>
<evidence type="ECO:0000313" key="3">
    <source>
        <dbReference type="EMBL" id="EDM78249.1"/>
    </source>
</evidence>
<dbReference type="PANTHER" id="PTHR48081:SF8">
    <property type="entry name" value="ALPHA_BETA HYDROLASE FOLD-3 DOMAIN-CONTAINING PROTEIN-RELATED"/>
    <property type="match status" value="1"/>
</dbReference>
<keyword evidence="4" id="KW-1185">Reference proteome</keyword>
<dbReference type="PANTHER" id="PTHR48081">
    <property type="entry name" value="AB HYDROLASE SUPERFAMILY PROTEIN C4A8.06C"/>
    <property type="match status" value="1"/>
</dbReference>
<organism evidence="3 4">
    <name type="scientific">Plesiocystis pacifica SIR-1</name>
    <dbReference type="NCBI Taxonomy" id="391625"/>
    <lineage>
        <taxon>Bacteria</taxon>
        <taxon>Pseudomonadati</taxon>
        <taxon>Myxococcota</taxon>
        <taxon>Polyangia</taxon>
        <taxon>Nannocystales</taxon>
        <taxon>Nannocystaceae</taxon>
        <taxon>Plesiocystis</taxon>
    </lineage>
</organism>
<dbReference type="Proteomes" id="UP000005801">
    <property type="component" value="Unassembled WGS sequence"/>
</dbReference>
<proteinExistence type="predicted"/>
<evidence type="ECO:0000256" key="1">
    <source>
        <dbReference type="ARBA" id="ARBA00022801"/>
    </source>
</evidence>
<dbReference type="Pfam" id="PF07859">
    <property type="entry name" value="Abhydrolase_3"/>
    <property type="match status" value="1"/>
</dbReference>
<protein>
    <submittedName>
        <fullName evidence="3">Alpha/beta hydrolase fold-3 protein</fullName>
    </submittedName>
</protein>